<evidence type="ECO:0000313" key="4">
    <source>
        <dbReference type="Proteomes" id="UP000034875"/>
    </source>
</evidence>
<proteinExistence type="predicted"/>
<dbReference type="InterPro" id="IPR028098">
    <property type="entry name" value="Glyco_trans_4-like_N"/>
</dbReference>
<dbReference type="Pfam" id="PF13439">
    <property type="entry name" value="Glyco_transf_4"/>
    <property type="match status" value="1"/>
</dbReference>
<evidence type="ECO:0000259" key="1">
    <source>
        <dbReference type="Pfam" id="PF00534"/>
    </source>
</evidence>
<name>A0A0G0Z4T9_9BACT</name>
<dbReference type="Gene3D" id="3.40.50.2000">
    <property type="entry name" value="Glycogen Phosphorylase B"/>
    <property type="match status" value="2"/>
</dbReference>
<dbReference type="GO" id="GO:0016757">
    <property type="term" value="F:glycosyltransferase activity"/>
    <property type="evidence" value="ECO:0007669"/>
    <property type="project" value="InterPro"/>
</dbReference>
<dbReference type="EMBL" id="LCCZ01000022">
    <property type="protein sequence ID" value="KKS43740.1"/>
    <property type="molecule type" value="Genomic_DNA"/>
</dbReference>
<dbReference type="AlphaFoldDB" id="A0A0G0Z4T9"/>
<gene>
    <name evidence="3" type="ORF">UV05_C0022G0003</name>
</gene>
<dbReference type="Proteomes" id="UP000034875">
    <property type="component" value="Unassembled WGS sequence"/>
</dbReference>
<evidence type="ECO:0000313" key="3">
    <source>
        <dbReference type="EMBL" id="KKS43740.1"/>
    </source>
</evidence>
<reference evidence="3 4" key="1">
    <citation type="journal article" date="2015" name="Nature">
        <title>rRNA introns, odd ribosomes, and small enigmatic genomes across a large radiation of phyla.</title>
        <authorList>
            <person name="Brown C.T."/>
            <person name="Hug L.A."/>
            <person name="Thomas B.C."/>
            <person name="Sharon I."/>
            <person name="Castelle C.J."/>
            <person name="Singh A."/>
            <person name="Wilkins M.J."/>
            <person name="Williams K.H."/>
            <person name="Banfield J.F."/>
        </authorList>
    </citation>
    <scope>NUCLEOTIDE SEQUENCE [LARGE SCALE GENOMIC DNA]</scope>
</reference>
<comment type="caution">
    <text evidence="3">The sequence shown here is derived from an EMBL/GenBank/DDBJ whole genome shotgun (WGS) entry which is preliminary data.</text>
</comment>
<accession>A0A0G0Z4T9</accession>
<dbReference type="PANTHER" id="PTHR12526">
    <property type="entry name" value="GLYCOSYLTRANSFERASE"/>
    <property type="match status" value="1"/>
</dbReference>
<feature type="domain" description="Glycosyltransferase subfamily 4-like N-terminal" evidence="2">
    <location>
        <begin position="20"/>
        <end position="209"/>
    </location>
</feature>
<dbReference type="SUPFAM" id="SSF53756">
    <property type="entry name" value="UDP-Glycosyltransferase/glycogen phosphorylase"/>
    <property type="match status" value="1"/>
</dbReference>
<keyword evidence="3" id="KW-0808">Transferase</keyword>
<feature type="domain" description="Glycosyl transferase family 1" evidence="1">
    <location>
        <begin position="232"/>
        <end position="394"/>
    </location>
</feature>
<protein>
    <submittedName>
        <fullName evidence="3">Galactosyl transferase</fullName>
    </submittedName>
</protein>
<dbReference type="Pfam" id="PF00534">
    <property type="entry name" value="Glycos_transf_1"/>
    <property type="match status" value="1"/>
</dbReference>
<organism evidence="3 4">
    <name type="scientific">candidate division CPR1 bacterium GW2011_GWA2_42_17</name>
    <dbReference type="NCBI Taxonomy" id="1618341"/>
    <lineage>
        <taxon>Bacteria</taxon>
        <taxon>candidate division CPR1</taxon>
    </lineage>
</organism>
<dbReference type="PANTHER" id="PTHR12526:SF630">
    <property type="entry name" value="GLYCOSYLTRANSFERASE"/>
    <property type="match status" value="1"/>
</dbReference>
<sequence length="419" mass="46844">MGQDDKKLKILYIITKSNLGGAQRYIYDLATNTPKTQFDPIVALGGNGPLKGKLETANIKTIALSGLERDINFVKEFNAFLNIFRTIKEIKPDIVHLNSSKAGALGAIAARVYNAVVGLKFVVSSFKSLISNSPLPTTNFKLTTRIVFTVHGWAFKEKRKFFFKKIIEYISWLTVLLSHQTIVVSNDDRKKTSRFLFVQQKISVIHNGIGKLTFKDRAEARRILSEKIGHPITDNAFWIGTIAELHRNKGLEYAIGACAIIKNQETAHDIKNPTNISYIIVGKGENQQNLESAIAREGLQNTVFLAGEYPGVAELLKAFDIFLLPSLKEGLPYALLEAGAAGLPIIATNVGGVTEVIEDMRTGIVIKEKRSKEIAEAVTFLIKHEHKRKEFGERILETVQKEYTLERMVKETVEVYKKI</sequence>
<dbReference type="InterPro" id="IPR001296">
    <property type="entry name" value="Glyco_trans_1"/>
</dbReference>
<evidence type="ECO:0000259" key="2">
    <source>
        <dbReference type="Pfam" id="PF13439"/>
    </source>
</evidence>